<evidence type="ECO:0000313" key="2">
    <source>
        <dbReference type="Proteomes" id="UP000828941"/>
    </source>
</evidence>
<keyword evidence="2" id="KW-1185">Reference proteome</keyword>
<reference evidence="1 2" key="1">
    <citation type="journal article" date="2022" name="DNA Res.">
        <title>Chromosomal-level genome assembly of the orchid tree Bauhinia variegata (Leguminosae; Cercidoideae) supports the allotetraploid origin hypothesis of Bauhinia.</title>
        <authorList>
            <person name="Zhong Y."/>
            <person name="Chen Y."/>
            <person name="Zheng D."/>
            <person name="Pang J."/>
            <person name="Liu Y."/>
            <person name="Luo S."/>
            <person name="Meng S."/>
            <person name="Qian L."/>
            <person name="Wei D."/>
            <person name="Dai S."/>
            <person name="Zhou R."/>
        </authorList>
    </citation>
    <scope>NUCLEOTIDE SEQUENCE [LARGE SCALE GENOMIC DNA]</scope>
    <source>
        <strain evidence="1">BV-YZ2020</strain>
    </source>
</reference>
<organism evidence="1 2">
    <name type="scientific">Bauhinia variegata</name>
    <name type="common">Purple orchid tree</name>
    <name type="synonym">Phanera variegata</name>
    <dbReference type="NCBI Taxonomy" id="167791"/>
    <lineage>
        <taxon>Eukaryota</taxon>
        <taxon>Viridiplantae</taxon>
        <taxon>Streptophyta</taxon>
        <taxon>Embryophyta</taxon>
        <taxon>Tracheophyta</taxon>
        <taxon>Spermatophyta</taxon>
        <taxon>Magnoliopsida</taxon>
        <taxon>eudicotyledons</taxon>
        <taxon>Gunneridae</taxon>
        <taxon>Pentapetalae</taxon>
        <taxon>rosids</taxon>
        <taxon>fabids</taxon>
        <taxon>Fabales</taxon>
        <taxon>Fabaceae</taxon>
        <taxon>Cercidoideae</taxon>
        <taxon>Cercideae</taxon>
        <taxon>Bauhiniinae</taxon>
        <taxon>Bauhinia</taxon>
    </lineage>
</organism>
<dbReference type="Proteomes" id="UP000828941">
    <property type="component" value="Chromosome 8"/>
</dbReference>
<evidence type="ECO:0000313" key="1">
    <source>
        <dbReference type="EMBL" id="KAI4328638.1"/>
    </source>
</evidence>
<name>A0ACB9MY18_BAUVA</name>
<proteinExistence type="predicted"/>
<sequence>MAAVRSRLQKLTVERLNGENLKPVEENPESKKAEFLLAKRTPASLPQLPGKKELRLETMDRLSDLPKHILHNILSRMPLRDRVRTSVLSKTWNHTCSTFPILDFSQDRYVQLDNPENIEDVERERNNFINHVDKTLTRFHNQGLAIRELKLRMRYSDSQSIHSLFDYWMRLAVESGVQVLDLGQRICGNGSAENYCLPPCILEAKSLTKLNLFGSIRVDHAFMNNPIQFSSLQVLSLWFVSLGGEQIIQNIISSCPLIEHLTLYQCGELKSLRIQGLHRLKRVMTSHINEIDIDAPNLEVFWYEQDPDGAPFNINLDKCRNLRGLYLLSVRPIIISDKWLLELFHKFPLLERLKLDDCWFSERIKISSALLKNLELEIRKCANLKEVIIDAPNLCSLRFYSPYKMPILSIFKSSSVLQINVNLKLTVYWDFQKLREFLQSFEQRDILATLSLEIDLLSEEEFNLEELRDIPVSPPCIKHMDLNIYSQTPVLHLVTSLLWSCCPATISIPLLNRTCYSVVKVLEEMLTGRKLDECYCNSSDIKCWWHGLKDVKVTRTLENVGSAYPAGVATVTFQLEY</sequence>
<comment type="caution">
    <text evidence="1">The sequence shown here is derived from an EMBL/GenBank/DDBJ whole genome shotgun (WGS) entry which is preliminary data.</text>
</comment>
<accession>A0ACB9MY18</accession>
<protein>
    <submittedName>
        <fullName evidence="1">Uncharacterized protein</fullName>
    </submittedName>
</protein>
<gene>
    <name evidence="1" type="ORF">L6164_020974</name>
</gene>
<dbReference type="EMBL" id="CM039433">
    <property type="protein sequence ID" value="KAI4328638.1"/>
    <property type="molecule type" value="Genomic_DNA"/>
</dbReference>